<reference evidence="1" key="1">
    <citation type="submission" date="2014-09" db="EMBL/GenBank/DDBJ databases">
        <authorList>
            <person name="Magalhaes I.L.F."/>
            <person name="Oliveira U."/>
            <person name="Santos F.R."/>
            <person name="Vidigal T.H.D.A."/>
            <person name="Brescovit A.D."/>
            <person name="Santos A.J."/>
        </authorList>
    </citation>
    <scope>NUCLEOTIDE SEQUENCE</scope>
    <source>
        <tissue evidence="1">Shoot tissue taken approximately 20 cm above the soil surface</tissue>
    </source>
</reference>
<dbReference type="EMBL" id="GBRH01239052">
    <property type="protein sequence ID" value="JAD58843.1"/>
    <property type="molecule type" value="Transcribed_RNA"/>
</dbReference>
<proteinExistence type="predicted"/>
<evidence type="ECO:0000313" key="1">
    <source>
        <dbReference type="EMBL" id="JAD58843.1"/>
    </source>
</evidence>
<dbReference type="AlphaFoldDB" id="A0A0A9B9I5"/>
<reference evidence="1" key="2">
    <citation type="journal article" date="2015" name="Data Brief">
        <title>Shoot transcriptome of the giant reed, Arundo donax.</title>
        <authorList>
            <person name="Barrero R.A."/>
            <person name="Guerrero F.D."/>
            <person name="Moolhuijzen P."/>
            <person name="Goolsby J.A."/>
            <person name="Tidwell J."/>
            <person name="Bellgard S.E."/>
            <person name="Bellgard M.I."/>
        </authorList>
    </citation>
    <scope>NUCLEOTIDE SEQUENCE</scope>
    <source>
        <tissue evidence="1">Shoot tissue taken approximately 20 cm above the soil surface</tissue>
    </source>
</reference>
<organism evidence="1">
    <name type="scientific">Arundo donax</name>
    <name type="common">Giant reed</name>
    <name type="synonym">Donax arundinaceus</name>
    <dbReference type="NCBI Taxonomy" id="35708"/>
    <lineage>
        <taxon>Eukaryota</taxon>
        <taxon>Viridiplantae</taxon>
        <taxon>Streptophyta</taxon>
        <taxon>Embryophyta</taxon>
        <taxon>Tracheophyta</taxon>
        <taxon>Spermatophyta</taxon>
        <taxon>Magnoliopsida</taxon>
        <taxon>Liliopsida</taxon>
        <taxon>Poales</taxon>
        <taxon>Poaceae</taxon>
        <taxon>PACMAD clade</taxon>
        <taxon>Arundinoideae</taxon>
        <taxon>Arundineae</taxon>
        <taxon>Arundo</taxon>
    </lineage>
</organism>
<name>A0A0A9B9I5_ARUDO</name>
<protein>
    <submittedName>
        <fullName evidence="1">Uncharacterized protein</fullName>
    </submittedName>
</protein>
<accession>A0A0A9B9I5</accession>
<sequence>MVPMTVCHILLGRPWQFDHSSLHCGQTNQYTIRRKGKDIVLKHMTPQQIMSEQVQKNSDHEKEVVAAIHPCEIVKSSERKVAHVPTNTQVQINEDPRLSDVSRCVVPSAAACVEFLADRADMVSSNTPSLVQHEK</sequence>